<gene>
    <name evidence="2" type="ORF">LY79DRAFT_520478</name>
</gene>
<dbReference type="AlphaFoldDB" id="A0AAD8PV93"/>
<proteinExistence type="predicted"/>
<keyword evidence="3" id="KW-1185">Reference proteome</keyword>
<evidence type="ECO:0000313" key="2">
    <source>
        <dbReference type="EMBL" id="KAK1580588.1"/>
    </source>
</evidence>
<accession>A0AAD8PV93</accession>
<evidence type="ECO:0000313" key="3">
    <source>
        <dbReference type="Proteomes" id="UP001230504"/>
    </source>
</evidence>
<evidence type="ECO:0008006" key="4">
    <source>
        <dbReference type="Google" id="ProtNLM"/>
    </source>
</evidence>
<organism evidence="2 3">
    <name type="scientific">Colletotrichum navitas</name>
    <dbReference type="NCBI Taxonomy" id="681940"/>
    <lineage>
        <taxon>Eukaryota</taxon>
        <taxon>Fungi</taxon>
        <taxon>Dikarya</taxon>
        <taxon>Ascomycota</taxon>
        <taxon>Pezizomycotina</taxon>
        <taxon>Sordariomycetes</taxon>
        <taxon>Hypocreomycetidae</taxon>
        <taxon>Glomerellales</taxon>
        <taxon>Glomerellaceae</taxon>
        <taxon>Colletotrichum</taxon>
        <taxon>Colletotrichum graminicola species complex</taxon>
    </lineage>
</organism>
<name>A0AAD8PV93_9PEZI</name>
<dbReference type="Proteomes" id="UP001230504">
    <property type="component" value="Unassembled WGS sequence"/>
</dbReference>
<dbReference type="GeneID" id="85439485"/>
<evidence type="ECO:0000256" key="1">
    <source>
        <dbReference type="SAM" id="SignalP"/>
    </source>
</evidence>
<dbReference type="EMBL" id="JAHLJV010000053">
    <property type="protein sequence ID" value="KAK1580588.1"/>
    <property type="molecule type" value="Genomic_DNA"/>
</dbReference>
<protein>
    <recommendedName>
        <fullName evidence="4">Secreted protein</fullName>
    </recommendedName>
</protein>
<reference evidence="2" key="1">
    <citation type="submission" date="2021-06" db="EMBL/GenBank/DDBJ databases">
        <title>Comparative genomics, transcriptomics and evolutionary studies reveal genomic signatures of adaptation to plant cell wall in hemibiotrophic fungi.</title>
        <authorList>
            <consortium name="DOE Joint Genome Institute"/>
            <person name="Baroncelli R."/>
            <person name="Diaz J.F."/>
            <person name="Benocci T."/>
            <person name="Peng M."/>
            <person name="Battaglia E."/>
            <person name="Haridas S."/>
            <person name="Andreopoulos W."/>
            <person name="Labutti K."/>
            <person name="Pangilinan J."/>
            <person name="Floch G.L."/>
            <person name="Makela M.R."/>
            <person name="Henrissat B."/>
            <person name="Grigoriev I.V."/>
            <person name="Crouch J.A."/>
            <person name="De Vries R.P."/>
            <person name="Sukno S.A."/>
            <person name="Thon M.R."/>
        </authorList>
    </citation>
    <scope>NUCLEOTIDE SEQUENCE</scope>
    <source>
        <strain evidence="2">CBS 125086</strain>
    </source>
</reference>
<keyword evidence="1" id="KW-0732">Signal</keyword>
<sequence>MRRFDLLVCIGGVIWGPALVSSLDNQHNGLDVNNLLDCYRDQECKDLHQQHCKPGYTYVGWTKDNCDGGSFGKRICCNSDTVERFGVDAQGNKKKCIWRGAGRNCNGAGSEGEVVLFKSGNGGGPTESDQSQCSTGYKYFTCPLPEWDGLTSGCRWTGWYVMVLMLTADI</sequence>
<comment type="caution">
    <text evidence="2">The sequence shown here is derived from an EMBL/GenBank/DDBJ whole genome shotgun (WGS) entry which is preliminary data.</text>
</comment>
<feature type="signal peptide" evidence="1">
    <location>
        <begin position="1"/>
        <end position="22"/>
    </location>
</feature>
<dbReference type="RefSeq" id="XP_060411621.1">
    <property type="nucleotide sequence ID" value="XM_060555245.1"/>
</dbReference>
<feature type="chain" id="PRO_5042030378" description="Secreted protein" evidence="1">
    <location>
        <begin position="23"/>
        <end position="170"/>
    </location>
</feature>